<dbReference type="InterPro" id="IPR000045">
    <property type="entry name" value="Prepilin_IV_endopep_pep"/>
</dbReference>
<comment type="subcellular location">
    <subcellularLocation>
        <location evidence="1">Cell membrane</location>
        <topology evidence="1">Multi-pass membrane protein</topology>
    </subcellularLocation>
</comment>
<evidence type="ECO:0000313" key="9">
    <source>
        <dbReference type="Proteomes" id="UP001596107"/>
    </source>
</evidence>
<keyword evidence="5 6" id="KW-0472">Membrane</keyword>
<dbReference type="EMBL" id="JBHSNB010000001">
    <property type="protein sequence ID" value="MFC5584936.1"/>
    <property type="molecule type" value="Genomic_DNA"/>
</dbReference>
<dbReference type="PANTHER" id="PTHR36506:SF1">
    <property type="entry name" value="PREFLAGELLIN PEPTIDASE"/>
    <property type="match status" value="1"/>
</dbReference>
<keyword evidence="9" id="KW-1185">Reference proteome</keyword>
<dbReference type="Pfam" id="PF01478">
    <property type="entry name" value="Peptidase_A24"/>
    <property type="match status" value="1"/>
</dbReference>
<feature type="domain" description="Prepilin type IV endopeptidase peptidase" evidence="7">
    <location>
        <begin position="9"/>
        <end position="112"/>
    </location>
</feature>
<comment type="caution">
    <text evidence="8">The sequence shown here is derived from an EMBL/GenBank/DDBJ whole genome shotgun (WGS) entry which is preliminary data.</text>
</comment>
<evidence type="ECO:0000259" key="7">
    <source>
        <dbReference type="Pfam" id="PF01478"/>
    </source>
</evidence>
<sequence>MLEAIVLVVFPFCMVFAAVSDLLSMTIANRVSVLLLATFAVAAPMIGMDWTQIGLHLAAGALVLAVTFALFAFGGMGGGDAKLMAATAIWFGFSPILIQYFLTAALLGGALTLLILKFRNSYIGYVSVNNLLLRNLADHKAGIPYGIALGTAGLFAYPETSFVQWALARLAGL</sequence>
<protein>
    <submittedName>
        <fullName evidence="8">Prepilin peptidase</fullName>
    </submittedName>
</protein>
<evidence type="ECO:0000313" key="8">
    <source>
        <dbReference type="EMBL" id="MFC5584936.1"/>
    </source>
</evidence>
<reference evidence="9" key="1">
    <citation type="journal article" date="2019" name="Int. J. Syst. Evol. Microbiol.">
        <title>The Global Catalogue of Microorganisms (GCM) 10K type strain sequencing project: providing services to taxonomists for standard genome sequencing and annotation.</title>
        <authorList>
            <consortium name="The Broad Institute Genomics Platform"/>
            <consortium name="The Broad Institute Genome Sequencing Center for Infectious Disease"/>
            <person name="Wu L."/>
            <person name="Ma J."/>
        </authorList>
    </citation>
    <scope>NUCLEOTIDE SEQUENCE [LARGE SCALE GENOMIC DNA]</scope>
    <source>
        <strain evidence="9">JCM 3366</strain>
    </source>
</reference>
<feature type="transmembrane region" description="Helical" evidence="6">
    <location>
        <begin position="27"/>
        <end position="46"/>
    </location>
</feature>
<evidence type="ECO:0000256" key="3">
    <source>
        <dbReference type="ARBA" id="ARBA00022692"/>
    </source>
</evidence>
<keyword evidence="4 6" id="KW-1133">Transmembrane helix</keyword>
<keyword evidence="3 6" id="KW-0812">Transmembrane</keyword>
<accession>A0ABW0T6D9</accession>
<evidence type="ECO:0000256" key="2">
    <source>
        <dbReference type="ARBA" id="ARBA00022475"/>
    </source>
</evidence>
<proteinExistence type="predicted"/>
<keyword evidence="2" id="KW-1003">Cell membrane</keyword>
<dbReference type="PANTHER" id="PTHR36506">
    <property type="entry name" value="PREFLAGELLIN PEPTIDASE"/>
    <property type="match status" value="1"/>
</dbReference>
<dbReference type="Proteomes" id="UP001596107">
    <property type="component" value="Unassembled WGS sequence"/>
</dbReference>
<dbReference type="InterPro" id="IPR052218">
    <property type="entry name" value="Preflagellin_Peptidase"/>
</dbReference>
<feature type="transmembrane region" description="Helical" evidence="6">
    <location>
        <begin position="53"/>
        <end position="76"/>
    </location>
</feature>
<feature type="transmembrane region" description="Helical" evidence="6">
    <location>
        <begin position="96"/>
        <end position="116"/>
    </location>
</feature>
<evidence type="ECO:0000256" key="1">
    <source>
        <dbReference type="ARBA" id="ARBA00004651"/>
    </source>
</evidence>
<name>A0ABW0T6D9_9HYPH</name>
<dbReference type="RefSeq" id="WP_223019312.1">
    <property type="nucleotide sequence ID" value="NZ_CP078143.1"/>
</dbReference>
<evidence type="ECO:0000256" key="6">
    <source>
        <dbReference type="SAM" id="Phobius"/>
    </source>
</evidence>
<organism evidence="8 9">
    <name type="scientific">Nitratireductor kimnyeongensis</name>
    <dbReference type="NCBI Taxonomy" id="430679"/>
    <lineage>
        <taxon>Bacteria</taxon>
        <taxon>Pseudomonadati</taxon>
        <taxon>Pseudomonadota</taxon>
        <taxon>Alphaproteobacteria</taxon>
        <taxon>Hyphomicrobiales</taxon>
        <taxon>Phyllobacteriaceae</taxon>
        <taxon>Nitratireductor</taxon>
    </lineage>
</organism>
<dbReference type="Gene3D" id="1.20.120.1220">
    <property type="match status" value="1"/>
</dbReference>
<evidence type="ECO:0000256" key="4">
    <source>
        <dbReference type="ARBA" id="ARBA00022989"/>
    </source>
</evidence>
<gene>
    <name evidence="8" type="ORF">ACFPOD_07435</name>
</gene>
<evidence type="ECO:0000256" key="5">
    <source>
        <dbReference type="ARBA" id="ARBA00023136"/>
    </source>
</evidence>